<dbReference type="PANTHER" id="PTHR33735:SF10">
    <property type="entry name" value="EXPRESSED PROTEIN"/>
    <property type="match status" value="1"/>
</dbReference>
<feature type="region of interest" description="Disordered" evidence="1">
    <location>
        <begin position="19"/>
        <end position="38"/>
    </location>
</feature>
<sequence>MHIIRSLASSYFRKLRHESSSPSASMPRNKGFAATDRGRFSVGSNSKMSVRREKSSEIDMRKPFQHKPPPRSRFSTWARWIFGSMLTLIFPMWGKKWGSLLRIGGEMETVTDAVEEVADAVEKVANVVEKVSSEVAEKLPDDGKLKDAVLLVEHVSREAAEDAHIAKDIIHKVDEMKQEVGTLFASVIDGKSHTSKIEELENNNE</sequence>
<evidence type="ECO:0000313" key="2">
    <source>
        <dbReference type="EMBL" id="WOK93351.1"/>
    </source>
</evidence>
<gene>
    <name evidence="2" type="ORF">Cni_G02047</name>
</gene>
<feature type="region of interest" description="Disordered" evidence="1">
    <location>
        <begin position="43"/>
        <end position="68"/>
    </location>
</feature>
<dbReference type="EMBL" id="CP136890">
    <property type="protein sequence ID" value="WOK93351.1"/>
    <property type="molecule type" value="Genomic_DNA"/>
</dbReference>
<feature type="compositionally biased region" description="Basic and acidic residues" evidence="1">
    <location>
        <begin position="50"/>
        <end position="62"/>
    </location>
</feature>
<dbReference type="PANTHER" id="PTHR33735">
    <property type="entry name" value="EXPRESSED PROTEIN"/>
    <property type="match status" value="1"/>
</dbReference>
<evidence type="ECO:0000256" key="1">
    <source>
        <dbReference type="SAM" id="MobiDB-lite"/>
    </source>
</evidence>
<proteinExistence type="predicted"/>
<protein>
    <submittedName>
        <fullName evidence="2">Uncharacterized protein</fullName>
    </submittedName>
</protein>
<name>A0AAQ3JNZ8_9LILI</name>
<keyword evidence="3" id="KW-1185">Reference proteome</keyword>
<organism evidence="2 3">
    <name type="scientific">Canna indica</name>
    <name type="common">Indian-shot</name>
    <dbReference type="NCBI Taxonomy" id="4628"/>
    <lineage>
        <taxon>Eukaryota</taxon>
        <taxon>Viridiplantae</taxon>
        <taxon>Streptophyta</taxon>
        <taxon>Embryophyta</taxon>
        <taxon>Tracheophyta</taxon>
        <taxon>Spermatophyta</taxon>
        <taxon>Magnoliopsida</taxon>
        <taxon>Liliopsida</taxon>
        <taxon>Zingiberales</taxon>
        <taxon>Cannaceae</taxon>
        <taxon>Canna</taxon>
    </lineage>
</organism>
<accession>A0AAQ3JNZ8</accession>
<reference evidence="2 3" key="1">
    <citation type="submission" date="2023-10" db="EMBL/GenBank/DDBJ databases">
        <title>Chromosome-scale genome assembly provides insights into flower coloration mechanisms of Canna indica.</title>
        <authorList>
            <person name="Li C."/>
        </authorList>
    </citation>
    <scope>NUCLEOTIDE SEQUENCE [LARGE SCALE GENOMIC DNA]</scope>
    <source>
        <tissue evidence="2">Flower</tissue>
    </source>
</reference>
<dbReference type="AlphaFoldDB" id="A0AAQ3JNZ8"/>
<dbReference type="Proteomes" id="UP001327560">
    <property type="component" value="Chromosome 1"/>
</dbReference>
<evidence type="ECO:0000313" key="3">
    <source>
        <dbReference type="Proteomes" id="UP001327560"/>
    </source>
</evidence>